<gene>
    <name evidence="1" type="ORF">BKA15_005931</name>
</gene>
<dbReference type="EMBL" id="JACCBU010000001">
    <property type="protein sequence ID" value="NYE74602.1"/>
    <property type="molecule type" value="Genomic_DNA"/>
</dbReference>
<name>A0A7Y9IDA8_9ACTN</name>
<proteinExistence type="predicted"/>
<keyword evidence="2" id="KW-1185">Reference proteome</keyword>
<sequence>MSAPRMIFDVPPGRLRIDQTGRIVAATAGDHRYLSGGGVGEVIIGGRARQPELTRIAGDADEVDLELDAGDGLEISVRHTVAAGWGWRIRLANATQQELAVDQVRLDLAVGEQMIGHPIAAGAEAELVIRPGDGGGPILAGRLTTGAIAEITDAGLLTGPLRLPAGAGFVITWQWTWYADAARLLERRRGVVPWPTVRTVGEPIDLRSDPDAALIVPDDLIGVDGTLPGPAGQITELVADRAARFPIEERSARGTVRFSLGWAPAAEWVIAERIQHFPAPAPAGPAGTTADGILLHRALSAGTAADPDDAAELLELIVGALLDDGPATGLDATLLCIEHHRTGSRDLLEVAVDWLLRCDRIDPGLGFAVTQACLARVIRGQAIAPIIQHAGTLAAAVPGRPDLPLDGRGIAELELLAAIHRTLEQPSPAFRARLRAAGPYLGSGEVAPARPALAATDQAALIAVVRFAEEQAAAAVGRDWAAPPSVLAEAAAGILLDEVAETASTETLAWLALAQL</sequence>
<evidence type="ECO:0000313" key="1">
    <source>
        <dbReference type="EMBL" id="NYE74602.1"/>
    </source>
</evidence>
<comment type="caution">
    <text evidence="1">The sequence shown here is derived from an EMBL/GenBank/DDBJ whole genome shotgun (WGS) entry which is preliminary data.</text>
</comment>
<dbReference type="RefSeq" id="WP_179757034.1">
    <property type="nucleotide sequence ID" value="NZ_JACCBU010000001.1"/>
</dbReference>
<organism evidence="1 2">
    <name type="scientific">Microlunatus parietis</name>
    <dbReference type="NCBI Taxonomy" id="682979"/>
    <lineage>
        <taxon>Bacteria</taxon>
        <taxon>Bacillati</taxon>
        <taxon>Actinomycetota</taxon>
        <taxon>Actinomycetes</taxon>
        <taxon>Propionibacteriales</taxon>
        <taxon>Propionibacteriaceae</taxon>
        <taxon>Microlunatus</taxon>
    </lineage>
</organism>
<dbReference type="AlphaFoldDB" id="A0A7Y9IDA8"/>
<dbReference type="Proteomes" id="UP000569914">
    <property type="component" value="Unassembled WGS sequence"/>
</dbReference>
<evidence type="ECO:0000313" key="2">
    <source>
        <dbReference type="Proteomes" id="UP000569914"/>
    </source>
</evidence>
<protein>
    <submittedName>
        <fullName evidence="1">Uncharacterized protein</fullName>
    </submittedName>
</protein>
<reference evidence="1 2" key="1">
    <citation type="submission" date="2020-07" db="EMBL/GenBank/DDBJ databases">
        <title>Sequencing the genomes of 1000 actinobacteria strains.</title>
        <authorList>
            <person name="Klenk H.-P."/>
        </authorList>
    </citation>
    <scope>NUCLEOTIDE SEQUENCE [LARGE SCALE GENOMIC DNA]</scope>
    <source>
        <strain evidence="1 2">DSM 22083</strain>
    </source>
</reference>
<accession>A0A7Y9IDA8</accession>